<dbReference type="InterPro" id="IPR004046">
    <property type="entry name" value="GST_C"/>
</dbReference>
<dbReference type="Pfam" id="PF00043">
    <property type="entry name" value="GST_C"/>
    <property type="match status" value="1"/>
</dbReference>
<comment type="subunit">
    <text evidence="1">Homodimer.</text>
</comment>
<dbReference type="AlphaFoldDB" id="A0A9N9XK10"/>
<name>A0A9N9XK10_PHYSR</name>
<dbReference type="SFLD" id="SFLDG01153">
    <property type="entry name" value="Main.4:_Theta-like"/>
    <property type="match status" value="1"/>
</dbReference>
<dbReference type="OrthoDB" id="2309723at2759"/>
<dbReference type="InterPro" id="IPR004045">
    <property type="entry name" value="Glutathione_S-Trfase_N"/>
</dbReference>
<dbReference type="Proteomes" id="UP001153712">
    <property type="component" value="Chromosome 1"/>
</dbReference>
<dbReference type="PANTHER" id="PTHR43969:SF9">
    <property type="entry name" value="GLUTATHIONE S TRANSFERASE D10, ISOFORM A-RELATED"/>
    <property type="match status" value="1"/>
</dbReference>
<dbReference type="SUPFAM" id="SSF52833">
    <property type="entry name" value="Thioredoxin-like"/>
    <property type="match status" value="1"/>
</dbReference>
<accession>A0A9N9XK10</accession>
<dbReference type="InterPro" id="IPR040079">
    <property type="entry name" value="Glutathione_S-Trfase"/>
</dbReference>
<evidence type="ECO:0000259" key="3">
    <source>
        <dbReference type="PROSITE" id="PS50405"/>
    </source>
</evidence>
<evidence type="ECO:0000256" key="1">
    <source>
        <dbReference type="ARBA" id="ARBA00011738"/>
    </source>
</evidence>
<dbReference type="CDD" id="cd03177">
    <property type="entry name" value="GST_C_Delta_Epsilon"/>
    <property type="match status" value="1"/>
</dbReference>
<dbReference type="PROSITE" id="PS50404">
    <property type="entry name" value="GST_NTER"/>
    <property type="match status" value="1"/>
</dbReference>
<feature type="domain" description="GST N-terminal" evidence="2">
    <location>
        <begin position="1"/>
        <end position="82"/>
    </location>
</feature>
<feature type="domain" description="GST C-terminal" evidence="3">
    <location>
        <begin position="88"/>
        <end position="216"/>
    </location>
</feature>
<dbReference type="CDD" id="cd03045">
    <property type="entry name" value="GST_N_Delta_Epsilon"/>
    <property type="match status" value="1"/>
</dbReference>
<dbReference type="InterPro" id="IPR036249">
    <property type="entry name" value="Thioredoxin-like_sf"/>
</dbReference>
<dbReference type="PANTHER" id="PTHR43969">
    <property type="entry name" value="GLUTATHIONE S TRANSFERASE D10, ISOFORM A-RELATED"/>
    <property type="match status" value="1"/>
</dbReference>
<organism evidence="4 5">
    <name type="scientific">Phyllotreta striolata</name>
    <name type="common">Striped flea beetle</name>
    <name type="synonym">Crioceris striolata</name>
    <dbReference type="NCBI Taxonomy" id="444603"/>
    <lineage>
        <taxon>Eukaryota</taxon>
        <taxon>Metazoa</taxon>
        <taxon>Ecdysozoa</taxon>
        <taxon>Arthropoda</taxon>
        <taxon>Hexapoda</taxon>
        <taxon>Insecta</taxon>
        <taxon>Pterygota</taxon>
        <taxon>Neoptera</taxon>
        <taxon>Endopterygota</taxon>
        <taxon>Coleoptera</taxon>
        <taxon>Polyphaga</taxon>
        <taxon>Cucujiformia</taxon>
        <taxon>Chrysomeloidea</taxon>
        <taxon>Chrysomelidae</taxon>
        <taxon>Galerucinae</taxon>
        <taxon>Alticini</taxon>
        <taxon>Phyllotreta</taxon>
    </lineage>
</organism>
<dbReference type="GO" id="GO:0006749">
    <property type="term" value="P:glutathione metabolic process"/>
    <property type="evidence" value="ECO:0007669"/>
    <property type="project" value="TreeGrafter"/>
</dbReference>
<dbReference type="FunFam" id="3.40.30.10:FF:000034">
    <property type="entry name" value="glutathione S-transferase 1"/>
    <property type="match status" value="1"/>
</dbReference>
<dbReference type="Pfam" id="PF13417">
    <property type="entry name" value="GST_N_3"/>
    <property type="match status" value="1"/>
</dbReference>
<protein>
    <submittedName>
        <fullName evidence="4">Uncharacterized protein</fullName>
    </submittedName>
</protein>
<evidence type="ECO:0000313" key="4">
    <source>
        <dbReference type="EMBL" id="CAG9854861.1"/>
    </source>
</evidence>
<dbReference type="PROSITE" id="PS50405">
    <property type="entry name" value="GST_CTER"/>
    <property type="match status" value="1"/>
</dbReference>
<dbReference type="FunFam" id="1.20.1050.10:FF:000007">
    <property type="entry name" value="Glutathione S-transferase 1-1"/>
    <property type="match status" value="1"/>
</dbReference>
<dbReference type="Gene3D" id="1.20.1050.10">
    <property type="match status" value="1"/>
</dbReference>
<dbReference type="SFLD" id="SFLDG00358">
    <property type="entry name" value="Main_(cytGST)"/>
    <property type="match status" value="1"/>
</dbReference>
<reference evidence="4" key="1">
    <citation type="submission" date="2022-01" db="EMBL/GenBank/DDBJ databases">
        <authorList>
            <person name="King R."/>
        </authorList>
    </citation>
    <scope>NUCLEOTIDE SEQUENCE</scope>
</reference>
<dbReference type="SUPFAM" id="SSF47616">
    <property type="entry name" value="GST C-terminal domain-like"/>
    <property type="match status" value="1"/>
</dbReference>
<evidence type="ECO:0000259" key="2">
    <source>
        <dbReference type="PROSITE" id="PS50404"/>
    </source>
</evidence>
<dbReference type="SFLD" id="SFLDS00019">
    <property type="entry name" value="Glutathione_Transferase_(cytos"/>
    <property type="match status" value="1"/>
</dbReference>
<dbReference type="InterPro" id="IPR010987">
    <property type="entry name" value="Glutathione-S-Trfase_C-like"/>
</dbReference>
<proteinExistence type="predicted"/>
<dbReference type="InterPro" id="IPR036282">
    <property type="entry name" value="Glutathione-S-Trfase_C_sf"/>
</dbReference>
<keyword evidence="5" id="KW-1185">Reference proteome</keyword>
<sequence>MAPALYSIQTSPPVRAVQMCAKAIDLDLKLINVDLLGGEHLTEEYLKKNPQHTVPLLDDDGFLLADSHAIMVYLVSKYAKDDSLYPKDLKKRAIIDHRLHFDSSCLFARGVNISMGLIFFGDKSIDPKKLQGVEEAYGIVEKFLEDSPYVAGDSLSLADISFITTITSWNVSIAPVNAAKYPKITAWIKKMQQLPYYQEINQHPLNVYEKLVKSKLSK</sequence>
<evidence type="ECO:0000313" key="5">
    <source>
        <dbReference type="Proteomes" id="UP001153712"/>
    </source>
</evidence>
<dbReference type="GO" id="GO:0004364">
    <property type="term" value="F:glutathione transferase activity"/>
    <property type="evidence" value="ECO:0007669"/>
    <property type="project" value="TreeGrafter"/>
</dbReference>
<dbReference type="Gene3D" id="3.40.30.10">
    <property type="entry name" value="Glutaredoxin"/>
    <property type="match status" value="1"/>
</dbReference>
<gene>
    <name evidence="4" type="ORF">PHYEVI_LOCUS1321</name>
</gene>
<dbReference type="EMBL" id="OU900094">
    <property type="protein sequence ID" value="CAG9854861.1"/>
    <property type="molecule type" value="Genomic_DNA"/>
</dbReference>